<keyword evidence="1" id="KW-0809">Transit peptide</keyword>
<accession>A0A154L134</accession>
<dbReference type="EMBL" id="LPVY01000024">
    <property type="protein sequence ID" value="KZB61030.1"/>
    <property type="molecule type" value="Genomic_DNA"/>
</dbReference>
<name>A0A154L134_9PROT</name>
<dbReference type="GO" id="GO:0032259">
    <property type="term" value="P:methylation"/>
    <property type="evidence" value="ECO:0007669"/>
    <property type="project" value="UniProtKB-KW"/>
</dbReference>
<dbReference type="InterPro" id="IPR006222">
    <property type="entry name" value="GCVT_N"/>
</dbReference>
<protein>
    <submittedName>
        <fullName evidence="4">Aminomethyltransferase</fullName>
    </submittedName>
</protein>
<dbReference type="RefSeq" id="WP_062953301.1">
    <property type="nucleotide sequence ID" value="NZ_LPVY01000024.1"/>
</dbReference>
<evidence type="ECO:0000256" key="1">
    <source>
        <dbReference type="ARBA" id="ARBA00022946"/>
    </source>
</evidence>
<evidence type="ECO:0000313" key="5">
    <source>
        <dbReference type="Proteomes" id="UP000076335"/>
    </source>
</evidence>
<dbReference type="OrthoDB" id="9796287at2"/>
<evidence type="ECO:0000259" key="3">
    <source>
        <dbReference type="Pfam" id="PF25455"/>
    </source>
</evidence>
<gene>
    <name evidence="4" type="ORF">AUP42_07020</name>
</gene>
<dbReference type="GO" id="GO:0008168">
    <property type="term" value="F:methyltransferase activity"/>
    <property type="evidence" value="ECO:0007669"/>
    <property type="project" value="UniProtKB-KW"/>
</dbReference>
<dbReference type="Pfam" id="PF25455">
    <property type="entry name" value="Beta-barrel_CAF17_C"/>
    <property type="match status" value="1"/>
</dbReference>
<dbReference type="InterPro" id="IPR017703">
    <property type="entry name" value="YgfZ/GCV_T_CS"/>
</dbReference>
<sequence length="304" mass="32919">MSETLYAPLPDRAVIRVSGPDRVSFLQGLVSNNIEKITADHSGYGALLTPQGKFLFDFFVYQQDEDSLLIECERGEDGARAAELFKKLRMYKLRAKAELTDVTESYDVVAVFGDGALAALDLPDTPGATAPFADGIKAVDPRLSAMGARVLLPKNELAQMAAIGATESDESTYHQHRVLLGLPNGSEEMEIDRAILLENGFEELGGVDFKKGCYMGQELTARTKYRGLVRKRLLPITITGPAPEIGTLIMNGDKEAGTIRSIHGNAGLALIRLERIGDDAELTAGDAKISVKIPDWVKLPETAA</sequence>
<dbReference type="NCBIfam" id="TIGR03317">
    <property type="entry name" value="ygfZ_signature"/>
    <property type="match status" value="1"/>
</dbReference>
<dbReference type="InterPro" id="IPR045179">
    <property type="entry name" value="YgfZ/GcvT"/>
</dbReference>
<dbReference type="Gene3D" id="3.30.1360.120">
    <property type="entry name" value="Probable tRNA modification gtpase trme, domain 1"/>
    <property type="match status" value="1"/>
</dbReference>
<comment type="caution">
    <text evidence="4">The sequence shown here is derived from an EMBL/GenBank/DDBJ whole genome shotgun (WGS) entry which is preliminary data.</text>
</comment>
<dbReference type="InterPro" id="IPR027266">
    <property type="entry name" value="TrmE/GcvT-like"/>
</dbReference>
<keyword evidence="4" id="KW-0808">Transferase</keyword>
<dbReference type="Pfam" id="PF01571">
    <property type="entry name" value="GCV_T"/>
    <property type="match status" value="1"/>
</dbReference>
<evidence type="ECO:0000313" key="4">
    <source>
        <dbReference type="EMBL" id="KZB61030.1"/>
    </source>
</evidence>
<dbReference type="PANTHER" id="PTHR22602">
    <property type="entry name" value="TRANSFERASE CAF17, MITOCHONDRIAL-RELATED"/>
    <property type="match status" value="1"/>
</dbReference>
<dbReference type="InterPro" id="IPR057460">
    <property type="entry name" value="CAF17_C"/>
</dbReference>
<keyword evidence="4" id="KW-0489">Methyltransferase</keyword>
<dbReference type="Proteomes" id="UP000076335">
    <property type="component" value="Unassembled WGS sequence"/>
</dbReference>
<organism evidence="4 5">
    <name type="scientific">Thalassospira lucentensis</name>
    <dbReference type="NCBI Taxonomy" id="168935"/>
    <lineage>
        <taxon>Bacteria</taxon>
        <taxon>Pseudomonadati</taxon>
        <taxon>Pseudomonadota</taxon>
        <taxon>Alphaproteobacteria</taxon>
        <taxon>Rhodospirillales</taxon>
        <taxon>Thalassospiraceae</taxon>
        <taxon>Thalassospira</taxon>
    </lineage>
</organism>
<dbReference type="GO" id="GO:0016226">
    <property type="term" value="P:iron-sulfur cluster assembly"/>
    <property type="evidence" value="ECO:0007669"/>
    <property type="project" value="TreeGrafter"/>
</dbReference>
<proteinExistence type="predicted"/>
<dbReference type="AlphaFoldDB" id="A0A154L134"/>
<reference evidence="4 5" key="1">
    <citation type="submission" date="2015-12" db="EMBL/GenBank/DDBJ databases">
        <title>Genome sequence of Thalassospira lucentensis MCCC 1A02072.</title>
        <authorList>
            <person name="Lu L."/>
            <person name="Lai Q."/>
            <person name="Shao Z."/>
            <person name="Qian P."/>
        </authorList>
    </citation>
    <scope>NUCLEOTIDE SEQUENCE [LARGE SCALE GENOMIC DNA]</scope>
    <source>
        <strain evidence="4 5">MCCC 1A02072</strain>
    </source>
</reference>
<feature type="domain" description="CAF17 C-terminal" evidence="3">
    <location>
        <begin position="230"/>
        <end position="298"/>
    </location>
</feature>
<dbReference type="SUPFAM" id="SSF103025">
    <property type="entry name" value="Folate-binding domain"/>
    <property type="match status" value="1"/>
</dbReference>
<evidence type="ECO:0000259" key="2">
    <source>
        <dbReference type="Pfam" id="PF01571"/>
    </source>
</evidence>
<feature type="domain" description="GCVT N-terminal" evidence="2">
    <location>
        <begin position="15"/>
        <end position="120"/>
    </location>
</feature>
<dbReference type="PANTHER" id="PTHR22602:SF0">
    <property type="entry name" value="TRANSFERASE CAF17, MITOCHONDRIAL-RELATED"/>
    <property type="match status" value="1"/>
</dbReference>